<evidence type="ECO:0000259" key="1">
    <source>
        <dbReference type="Pfam" id="PF09084"/>
    </source>
</evidence>
<dbReference type="InterPro" id="IPR015168">
    <property type="entry name" value="SsuA/THI5"/>
</dbReference>
<proteinExistence type="predicted"/>
<dbReference type="EMBL" id="BOMN01000017">
    <property type="protein sequence ID" value="GIE18296.1"/>
    <property type="molecule type" value="Genomic_DNA"/>
</dbReference>
<dbReference type="PROSITE" id="PS51257">
    <property type="entry name" value="PROKAR_LIPOPROTEIN"/>
    <property type="match status" value="1"/>
</dbReference>
<dbReference type="PANTHER" id="PTHR31528">
    <property type="entry name" value="4-AMINO-5-HYDROXYMETHYL-2-METHYLPYRIMIDINE PHOSPHATE SYNTHASE THI11-RELATED"/>
    <property type="match status" value="1"/>
</dbReference>
<dbReference type="InterPro" id="IPR027939">
    <property type="entry name" value="NMT1/THI5"/>
</dbReference>
<organism evidence="2 3">
    <name type="scientific">Winogradskya humida</name>
    <dbReference type="NCBI Taxonomy" id="113566"/>
    <lineage>
        <taxon>Bacteria</taxon>
        <taxon>Bacillati</taxon>
        <taxon>Actinomycetota</taxon>
        <taxon>Actinomycetes</taxon>
        <taxon>Micromonosporales</taxon>
        <taxon>Micromonosporaceae</taxon>
        <taxon>Winogradskya</taxon>
    </lineage>
</organism>
<evidence type="ECO:0000313" key="2">
    <source>
        <dbReference type="EMBL" id="GIE18296.1"/>
    </source>
</evidence>
<dbReference type="PANTHER" id="PTHR31528:SF3">
    <property type="entry name" value="THIAMINE BIOSYNTHESIS PROTEIN HI_0357-RELATED"/>
    <property type="match status" value="1"/>
</dbReference>
<feature type="domain" description="SsuA/THI5-like" evidence="1">
    <location>
        <begin position="82"/>
        <end position="282"/>
    </location>
</feature>
<gene>
    <name evidence="2" type="ORF">Ahu01nite_013980</name>
</gene>
<dbReference type="Pfam" id="PF09084">
    <property type="entry name" value="NMT1"/>
    <property type="match status" value="1"/>
</dbReference>
<accession>A0ABQ3ZI89</accession>
<dbReference type="Gene3D" id="3.40.190.10">
    <property type="entry name" value="Periplasmic binding protein-like II"/>
    <property type="match status" value="2"/>
</dbReference>
<dbReference type="SUPFAM" id="SSF53850">
    <property type="entry name" value="Periplasmic binding protein-like II"/>
    <property type="match status" value="1"/>
</dbReference>
<comment type="caution">
    <text evidence="2">The sequence shown here is derived from an EMBL/GenBank/DDBJ whole genome shotgun (WGS) entry which is preliminary data.</text>
</comment>
<evidence type="ECO:0000313" key="3">
    <source>
        <dbReference type="Proteomes" id="UP000603200"/>
    </source>
</evidence>
<protein>
    <submittedName>
        <fullName evidence="2">Nitrate ABC transporter substrate-binding protein</fullName>
    </submittedName>
</protein>
<name>A0ABQ3ZI89_9ACTN</name>
<keyword evidence="3" id="KW-1185">Reference proteome</keyword>
<dbReference type="RefSeq" id="WP_239158679.1">
    <property type="nucleotide sequence ID" value="NZ_BAAATV010000004.1"/>
</dbReference>
<reference evidence="2 3" key="1">
    <citation type="submission" date="2021-01" db="EMBL/GenBank/DDBJ databases">
        <title>Whole genome shotgun sequence of Actinoplanes humidus NBRC 14915.</title>
        <authorList>
            <person name="Komaki H."/>
            <person name="Tamura T."/>
        </authorList>
    </citation>
    <scope>NUCLEOTIDE SEQUENCE [LARGE SCALE GENOMIC DNA]</scope>
    <source>
        <strain evidence="2 3">NBRC 14915</strain>
    </source>
</reference>
<dbReference type="Proteomes" id="UP000603200">
    <property type="component" value="Unassembled WGS sequence"/>
</dbReference>
<sequence>MSARTHRGELMKNRIRTTMAVAATAVLSLSAAACSSGDGGSTPKKSPGALISADRCEKNKAAGEIVYLSGYQWQASASILEYAAAEKLGYFDDLCLNVTLQAGTGDVAQNTKLLAGGQVTFSPVSQQDILTANSHYIEVQGISSYSTVDLEILMTMPDVKDLKQLDDTTLGQKGAMPVGVQAMLMKAGAKYDTIQQTVVGYDPSVLPKGEVKSLTGFISNEPVALKAAGENVTVWRPSDYQVPGSLGSMAVNPEFAKTNPTATEDVLRAALHAYAYCSEHAAECVKFTADLDKANPASYGYDAAANVGIWNTETKVVKDSLKSGKPLGTIDNGNVQALATMLNEYTQTEITPEEAEAEFSPEFIKNIYDGDKLIWPAP</sequence>